<gene>
    <name evidence="2" type="ORF">IW245_006041</name>
</gene>
<dbReference type="AlphaFoldDB" id="A0A8J7KYY7"/>
<keyword evidence="3" id="KW-1185">Reference proteome</keyword>
<dbReference type="Pfam" id="PF19801">
    <property type="entry name" value="DUF6284"/>
    <property type="match status" value="1"/>
</dbReference>
<protein>
    <submittedName>
        <fullName evidence="2">Uncharacterized protein</fullName>
    </submittedName>
</protein>
<keyword evidence="1" id="KW-0472">Membrane</keyword>
<dbReference type="InterPro" id="IPR046251">
    <property type="entry name" value="DUF6284"/>
</dbReference>
<evidence type="ECO:0000256" key="1">
    <source>
        <dbReference type="SAM" id="Phobius"/>
    </source>
</evidence>
<accession>A0A8J7KYY7</accession>
<dbReference type="Proteomes" id="UP000622552">
    <property type="component" value="Unassembled WGS sequence"/>
</dbReference>
<name>A0A8J7KYY7_9ACTN</name>
<evidence type="ECO:0000313" key="2">
    <source>
        <dbReference type="EMBL" id="MBG6139847.1"/>
    </source>
</evidence>
<comment type="caution">
    <text evidence="2">The sequence shown here is derived from an EMBL/GenBank/DDBJ whole genome shotgun (WGS) entry which is preliminary data.</text>
</comment>
<evidence type="ECO:0000313" key="3">
    <source>
        <dbReference type="Proteomes" id="UP000622552"/>
    </source>
</evidence>
<organism evidence="2 3">
    <name type="scientific">Longispora fulva</name>
    <dbReference type="NCBI Taxonomy" id="619741"/>
    <lineage>
        <taxon>Bacteria</taxon>
        <taxon>Bacillati</taxon>
        <taxon>Actinomycetota</taxon>
        <taxon>Actinomycetes</taxon>
        <taxon>Micromonosporales</taxon>
        <taxon>Micromonosporaceae</taxon>
        <taxon>Longispora</taxon>
    </lineage>
</organism>
<dbReference type="RefSeq" id="WP_231398983.1">
    <property type="nucleotide sequence ID" value="NZ_BONS01000006.1"/>
</dbReference>
<sequence length="105" mass="11504">MNSIPRNGLRVVSAEPAPADMVEVYVLDLLDGPTLQELDAIEAEWPLIAADIAALDDLAETLRVTDRQVVVDLDSRRARRNRRRIIAATLTSSTAVIFPVLRAVA</sequence>
<dbReference type="EMBL" id="JADOUF010000001">
    <property type="protein sequence ID" value="MBG6139847.1"/>
    <property type="molecule type" value="Genomic_DNA"/>
</dbReference>
<feature type="transmembrane region" description="Helical" evidence="1">
    <location>
        <begin position="85"/>
        <end position="104"/>
    </location>
</feature>
<proteinExistence type="predicted"/>
<reference evidence="2" key="1">
    <citation type="submission" date="2020-11" db="EMBL/GenBank/DDBJ databases">
        <title>Sequencing the genomes of 1000 actinobacteria strains.</title>
        <authorList>
            <person name="Klenk H.-P."/>
        </authorList>
    </citation>
    <scope>NUCLEOTIDE SEQUENCE</scope>
    <source>
        <strain evidence="2">DSM 45356</strain>
    </source>
</reference>
<keyword evidence="1" id="KW-1133">Transmembrane helix</keyword>
<keyword evidence="1" id="KW-0812">Transmembrane</keyword>